<feature type="compositionally biased region" description="Polar residues" evidence="1">
    <location>
        <begin position="88"/>
        <end position="105"/>
    </location>
</feature>
<sequence>MTAEAKNVTAFQTAAAEQVAAMSPSPTTHSSRSLMAGADDVPDANDGPPPISAALPFNSAEDASVLIALAPSHSAGMAAGPGHCASSPALTGQLPHSSPALNASN</sequence>
<proteinExistence type="predicted"/>
<protein>
    <submittedName>
        <fullName evidence="2">Uncharacterized protein</fullName>
    </submittedName>
</protein>
<organism evidence="2 3">
    <name type="scientific">Eleusine coracana subsp. coracana</name>
    <dbReference type="NCBI Taxonomy" id="191504"/>
    <lineage>
        <taxon>Eukaryota</taxon>
        <taxon>Viridiplantae</taxon>
        <taxon>Streptophyta</taxon>
        <taxon>Embryophyta</taxon>
        <taxon>Tracheophyta</taxon>
        <taxon>Spermatophyta</taxon>
        <taxon>Magnoliopsida</taxon>
        <taxon>Liliopsida</taxon>
        <taxon>Poales</taxon>
        <taxon>Poaceae</taxon>
        <taxon>PACMAD clade</taxon>
        <taxon>Chloridoideae</taxon>
        <taxon>Cynodonteae</taxon>
        <taxon>Eleusininae</taxon>
        <taxon>Eleusine</taxon>
    </lineage>
</organism>
<feature type="compositionally biased region" description="Polar residues" evidence="1">
    <location>
        <begin position="24"/>
        <end position="33"/>
    </location>
</feature>
<reference evidence="2" key="2">
    <citation type="submission" date="2021-12" db="EMBL/GenBank/DDBJ databases">
        <title>Resequencing data analysis of finger millet.</title>
        <authorList>
            <person name="Hatakeyama M."/>
            <person name="Aluri S."/>
            <person name="Balachadran M.T."/>
            <person name="Sivarajan S.R."/>
            <person name="Poveda L."/>
            <person name="Shimizu-Inatsugi R."/>
            <person name="Schlapbach R."/>
            <person name="Sreeman S.M."/>
            <person name="Shimizu K.K."/>
        </authorList>
    </citation>
    <scope>NUCLEOTIDE SEQUENCE</scope>
</reference>
<evidence type="ECO:0000256" key="1">
    <source>
        <dbReference type="SAM" id="MobiDB-lite"/>
    </source>
</evidence>
<feature type="region of interest" description="Disordered" evidence="1">
    <location>
        <begin position="77"/>
        <end position="105"/>
    </location>
</feature>
<feature type="region of interest" description="Disordered" evidence="1">
    <location>
        <begin position="18"/>
        <end position="56"/>
    </location>
</feature>
<dbReference type="AlphaFoldDB" id="A0AAV5DS18"/>
<reference evidence="2" key="1">
    <citation type="journal article" date="2018" name="DNA Res.">
        <title>Multiple hybrid de novo genome assembly of finger millet, an orphan allotetraploid crop.</title>
        <authorList>
            <person name="Hatakeyama M."/>
            <person name="Aluri S."/>
            <person name="Balachadran M.T."/>
            <person name="Sivarajan S.R."/>
            <person name="Patrignani A."/>
            <person name="Gruter S."/>
            <person name="Poveda L."/>
            <person name="Shimizu-Inatsugi R."/>
            <person name="Baeten J."/>
            <person name="Francoijs K.J."/>
            <person name="Nataraja K.N."/>
            <person name="Reddy Y.A.N."/>
            <person name="Phadnis S."/>
            <person name="Ravikumar R.L."/>
            <person name="Schlapbach R."/>
            <person name="Sreeman S.M."/>
            <person name="Shimizu K.K."/>
        </authorList>
    </citation>
    <scope>NUCLEOTIDE SEQUENCE</scope>
</reference>
<accession>A0AAV5DS18</accession>
<name>A0AAV5DS18_ELECO</name>
<dbReference type="EMBL" id="BQKI01000033">
    <property type="protein sequence ID" value="GJN13099.1"/>
    <property type="molecule type" value="Genomic_DNA"/>
</dbReference>
<comment type="caution">
    <text evidence="2">The sequence shown here is derived from an EMBL/GenBank/DDBJ whole genome shotgun (WGS) entry which is preliminary data.</text>
</comment>
<dbReference type="Proteomes" id="UP001054889">
    <property type="component" value="Unassembled WGS sequence"/>
</dbReference>
<gene>
    <name evidence="2" type="primary">ga31433</name>
    <name evidence="2" type="ORF">PR202_ga31433</name>
</gene>
<keyword evidence="3" id="KW-1185">Reference proteome</keyword>
<evidence type="ECO:0000313" key="2">
    <source>
        <dbReference type="EMBL" id="GJN13099.1"/>
    </source>
</evidence>
<evidence type="ECO:0000313" key="3">
    <source>
        <dbReference type="Proteomes" id="UP001054889"/>
    </source>
</evidence>